<name>A0ABR4B3P6_9LECA</name>
<gene>
    <name evidence="2" type="ORF">ABVK25_008188</name>
</gene>
<accession>A0ABR4B3P6</accession>
<feature type="region of interest" description="Disordered" evidence="1">
    <location>
        <begin position="132"/>
        <end position="152"/>
    </location>
</feature>
<feature type="region of interest" description="Disordered" evidence="1">
    <location>
        <begin position="185"/>
        <end position="258"/>
    </location>
</feature>
<keyword evidence="3" id="KW-1185">Reference proteome</keyword>
<protein>
    <submittedName>
        <fullName evidence="2">Uncharacterized protein</fullName>
    </submittedName>
</protein>
<feature type="compositionally biased region" description="Polar residues" evidence="1">
    <location>
        <begin position="201"/>
        <end position="212"/>
    </location>
</feature>
<proteinExistence type="predicted"/>
<reference evidence="2 3" key="1">
    <citation type="submission" date="2024-09" db="EMBL/GenBank/DDBJ databases">
        <title>Rethinking Asexuality: The Enigmatic Case of Functional Sexual Genes in Lepraria (Stereocaulaceae).</title>
        <authorList>
            <person name="Doellman M."/>
            <person name="Sun Y."/>
            <person name="Barcenas-Pena A."/>
            <person name="Lumbsch H.T."/>
            <person name="Grewe F."/>
        </authorList>
    </citation>
    <scope>NUCLEOTIDE SEQUENCE [LARGE SCALE GENOMIC DNA]</scope>
    <source>
        <strain evidence="2 3">Grewe 0041</strain>
    </source>
</reference>
<evidence type="ECO:0000313" key="3">
    <source>
        <dbReference type="Proteomes" id="UP001590951"/>
    </source>
</evidence>
<dbReference type="Proteomes" id="UP001590951">
    <property type="component" value="Unassembled WGS sequence"/>
</dbReference>
<evidence type="ECO:0000313" key="2">
    <source>
        <dbReference type="EMBL" id="KAL2051526.1"/>
    </source>
</evidence>
<feature type="compositionally biased region" description="Basic and acidic residues" evidence="1">
    <location>
        <begin position="133"/>
        <end position="152"/>
    </location>
</feature>
<dbReference type="EMBL" id="JBHFEH010000034">
    <property type="protein sequence ID" value="KAL2051526.1"/>
    <property type="molecule type" value="Genomic_DNA"/>
</dbReference>
<organism evidence="2 3">
    <name type="scientific">Lepraria finkii</name>
    <dbReference type="NCBI Taxonomy" id="1340010"/>
    <lineage>
        <taxon>Eukaryota</taxon>
        <taxon>Fungi</taxon>
        <taxon>Dikarya</taxon>
        <taxon>Ascomycota</taxon>
        <taxon>Pezizomycotina</taxon>
        <taxon>Lecanoromycetes</taxon>
        <taxon>OSLEUM clade</taxon>
        <taxon>Lecanoromycetidae</taxon>
        <taxon>Lecanorales</taxon>
        <taxon>Lecanorineae</taxon>
        <taxon>Stereocaulaceae</taxon>
        <taxon>Lepraria</taxon>
    </lineage>
</organism>
<sequence length="318" mass="35407">MRINHLPDMDDLPPPPYTPHDPSVGEGEVPALSQDGTNLPFQPTLRGGYTRPALPSESNFSSAATYFEDRQPHLQNAGIHLNLIEHNITITPETTRDDLLFPLPIETYIARDVTSLDWSTFVNYLFPIPNEPSNEKPRIEKDVKPHSFADEDTPERRSCIEAVIAEWNENFFSPRLIHVNVDFARPSSSSSRSTARPTSTLGITPSETSLNHDFSPAETRYTLPPKNDFSTQSLHRSLSHSSTSSSSSSSSASSIDSIKSRDLEGADINQIRSALVAFRLDTASKTHLPRRRTQSQGRVSLSAPGPLLPRPQRFEKRL</sequence>
<comment type="caution">
    <text evidence="2">The sequence shown here is derived from an EMBL/GenBank/DDBJ whole genome shotgun (WGS) entry which is preliminary data.</text>
</comment>
<feature type="region of interest" description="Disordered" evidence="1">
    <location>
        <begin position="286"/>
        <end position="318"/>
    </location>
</feature>
<evidence type="ECO:0000256" key="1">
    <source>
        <dbReference type="SAM" id="MobiDB-lite"/>
    </source>
</evidence>
<feature type="compositionally biased region" description="Low complexity" evidence="1">
    <location>
        <begin position="185"/>
        <end position="200"/>
    </location>
</feature>
<feature type="region of interest" description="Disordered" evidence="1">
    <location>
        <begin position="1"/>
        <end position="55"/>
    </location>
</feature>
<feature type="compositionally biased region" description="Low complexity" evidence="1">
    <location>
        <begin position="230"/>
        <end position="257"/>
    </location>
</feature>